<keyword evidence="3" id="KW-0143">Chaperone</keyword>
<evidence type="ECO:0000256" key="2">
    <source>
        <dbReference type="ARBA" id="ARBA00022840"/>
    </source>
</evidence>
<gene>
    <name evidence="4" type="ORF">ANE_LOCUS4844</name>
</gene>
<dbReference type="Pfam" id="PF00118">
    <property type="entry name" value="Cpn60_TCP1"/>
    <property type="match status" value="1"/>
</dbReference>
<evidence type="ECO:0000313" key="5">
    <source>
        <dbReference type="Proteomes" id="UP000489600"/>
    </source>
</evidence>
<dbReference type="GO" id="GO:0005524">
    <property type="term" value="F:ATP binding"/>
    <property type="evidence" value="ECO:0007669"/>
    <property type="project" value="UniProtKB-KW"/>
</dbReference>
<dbReference type="Gene3D" id="1.10.560.10">
    <property type="entry name" value="GroEL-like equatorial domain"/>
    <property type="match status" value="1"/>
</dbReference>
<keyword evidence="5" id="KW-1185">Reference proteome</keyword>
<evidence type="ECO:0000256" key="1">
    <source>
        <dbReference type="ARBA" id="ARBA00022741"/>
    </source>
</evidence>
<dbReference type="OrthoDB" id="1604182at2759"/>
<dbReference type="AlphaFoldDB" id="A0A565B0J4"/>
<dbReference type="InterPro" id="IPR002423">
    <property type="entry name" value="Cpn60/GroEL/TCP-1"/>
</dbReference>
<name>A0A565B0J4_9BRAS</name>
<dbReference type="EMBL" id="CABITT030000002">
    <property type="protein sequence ID" value="VVA94399.1"/>
    <property type="molecule type" value="Genomic_DNA"/>
</dbReference>
<evidence type="ECO:0000313" key="4">
    <source>
        <dbReference type="EMBL" id="VVA94399.1"/>
    </source>
</evidence>
<comment type="caution">
    <text evidence="4">The sequence shown here is derived from an EMBL/GenBank/DDBJ whole genome shotgun (WGS) entry which is preliminary data.</text>
</comment>
<reference evidence="4" key="1">
    <citation type="submission" date="2019-07" db="EMBL/GenBank/DDBJ databases">
        <authorList>
            <person name="Dittberner H."/>
        </authorList>
    </citation>
    <scope>NUCLEOTIDE SEQUENCE [LARGE SCALE GENOMIC DNA]</scope>
</reference>
<protein>
    <submittedName>
        <fullName evidence="4">Uncharacterized protein</fullName>
    </submittedName>
</protein>
<dbReference type="GO" id="GO:0140662">
    <property type="term" value="F:ATP-dependent protein folding chaperone"/>
    <property type="evidence" value="ECO:0007669"/>
    <property type="project" value="InterPro"/>
</dbReference>
<accession>A0A565B0J4</accession>
<dbReference type="InterPro" id="IPR027413">
    <property type="entry name" value="GROEL-like_equatorial_sf"/>
</dbReference>
<organism evidence="4 5">
    <name type="scientific">Arabis nemorensis</name>
    <dbReference type="NCBI Taxonomy" id="586526"/>
    <lineage>
        <taxon>Eukaryota</taxon>
        <taxon>Viridiplantae</taxon>
        <taxon>Streptophyta</taxon>
        <taxon>Embryophyta</taxon>
        <taxon>Tracheophyta</taxon>
        <taxon>Spermatophyta</taxon>
        <taxon>Magnoliopsida</taxon>
        <taxon>eudicotyledons</taxon>
        <taxon>Gunneridae</taxon>
        <taxon>Pentapetalae</taxon>
        <taxon>rosids</taxon>
        <taxon>malvids</taxon>
        <taxon>Brassicales</taxon>
        <taxon>Brassicaceae</taxon>
        <taxon>Arabideae</taxon>
        <taxon>Arabis</taxon>
    </lineage>
</organism>
<evidence type="ECO:0000256" key="3">
    <source>
        <dbReference type="ARBA" id="ARBA00023186"/>
    </source>
</evidence>
<proteinExistence type="predicted"/>
<dbReference type="PANTHER" id="PTHR11353">
    <property type="entry name" value="CHAPERONIN"/>
    <property type="match status" value="1"/>
</dbReference>
<dbReference type="SUPFAM" id="SSF48592">
    <property type="entry name" value="GroEL equatorial domain-like"/>
    <property type="match status" value="1"/>
</dbReference>
<sequence length="133" mass="14838">MMMIRWHHSKLIEHGTGNKIMIEKKKRSIHDAFCVARNLICNNSTVYGGSAAEVACSLVVDAAADKYLGVEQYAIRTFTEALDFVPMALVENSGLQPIETLSAENIPFYEIDCNDVGTNDMREHNVFETLIGK</sequence>
<keyword evidence="1" id="KW-0547">Nucleotide-binding</keyword>
<dbReference type="Proteomes" id="UP000489600">
    <property type="component" value="Unassembled WGS sequence"/>
</dbReference>
<dbReference type="InterPro" id="IPR017998">
    <property type="entry name" value="Chaperone_TCP-1"/>
</dbReference>
<keyword evidence="2" id="KW-0067">ATP-binding</keyword>